<comment type="caution">
    <text evidence="1">The sequence shown here is derived from an EMBL/GenBank/DDBJ whole genome shotgun (WGS) entry which is preliminary data.</text>
</comment>
<name>A0A2T0X1P3_9RHOB</name>
<dbReference type="Proteomes" id="UP000238801">
    <property type="component" value="Unassembled WGS sequence"/>
</dbReference>
<dbReference type="InterPro" id="IPR010349">
    <property type="entry name" value="Asparaginase_II"/>
</dbReference>
<evidence type="ECO:0000313" key="2">
    <source>
        <dbReference type="Proteomes" id="UP000238801"/>
    </source>
</evidence>
<organism evidence="1 2">
    <name type="scientific">Hasllibacter halocynthiae</name>
    <dbReference type="NCBI Taxonomy" id="595589"/>
    <lineage>
        <taxon>Bacteria</taxon>
        <taxon>Pseudomonadati</taxon>
        <taxon>Pseudomonadota</taxon>
        <taxon>Alphaproteobacteria</taxon>
        <taxon>Rhodobacterales</taxon>
        <taxon>Roseobacteraceae</taxon>
        <taxon>Hasllibacter</taxon>
    </lineage>
</organism>
<dbReference type="EMBL" id="PVTT01000002">
    <property type="protein sequence ID" value="PRY92866.1"/>
    <property type="molecule type" value="Genomic_DNA"/>
</dbReference>
<gene>
    <name evidence="1" type="ORF">BCF33_1728</name>
</gene>
<accession>A0A2T0X1P3</accession>
<dbReference type="Pfam" id="PF06089">
    <property type="entry name" value="Asparaginase_II"/>
    <property type="match status" value="1"/>
</dbReference>
<keyword evidence="2" id="KW-1185">Reference proteome</keyword>
<dbReference type="PANTHER" id="PTHR42110:SF1">
    <property type="entry name" value="L-ASPARAGINASE, PUTATIVE (AFU_ORTHOLOGUE AFUA_3G11890)-RELATED"/>
    <property type="match status" value="1"/>
</dbReference>
<sequence length="332" mass="34797">MGEGMPTMLYDHGAVPICRAERGGRVESVHLGHAVVVGPDGVREAWGDPSAAIFPRSSCKMFQALPMLEAGLDPGPERLALACASHDGAAIHTGRVGAWMRDLGLSDDDFRCGAHEPKDRAARDALIRSGEGPRQVHNNCSGKHAGFLAMTKHLGAGPDYVDPGHPLQRAVRAAFEEVTGEESPGYGIDGCSAPNFVCTLEGLARGAMRFATAREGDARGRAMIAAREAMMRHPDLVAGEGRACTVLMRATSEPVALKTGAEGVFLAILPGRGLGVAVKAADGATRAAESAVAEILVRLGALDPAHPGARAFRDPVQRNWRGIETGRIAPAL</sequence>
<reference evidence="1 2" key="1">
    <citation type="submission" date="2018-03" db="EMBL/GenBank/DDBJ databases">
        <title>Genomic Encyclopedia of Archaeal and Bacterial Type Strains, Phase II (KMG-II): from individual species to whole genera.</title>
        <authorList>
            <person name="Goeker M."/>
        </authorList>
    </citation>
    <scope>NUCLEOTIDE SEQUENCE [LARGE SCALE GENOMIC DNA]</scope>
    <source>
        <strain evidence="1 2">DSM 29318</strain>
    </source>
</reference>
<protein>
    <submittedName>
        <fullName evidence="1">Asparaginase</fullName>
    </submittedName>
</protein>
<dbReference type="AlphaFoldDB" id="A0A2T0X1P3"/>
<dbReference type="PANTHER" id="PTHR42110">
    <property type="entry name" value="L-ASPARAGINASE, PUTATIVE (AFU_ORTHOLOGUE AFUA_3G11890)-RELATED"/>
    <property type="match status" value="1"/>
</dbReference>
<evidence type="ECO:0000313" key="1">
    <source>
        <dbReference type="EMBL" id="PRY92866.1"/>
    </source>
</evidence>
<proteinExistence type="predicted"/>